<evidence type="ECO:0008006" key="4">
    <source>
        <dbReference type="Google" id="ProtNLM"/>
    </source>
</evidence>
<evidence type="ECO:0000313" key="2">
    <source>
        <dbReference type="EMBL" id="PIU33821.1"/>
    </source>
</evidence>
<sequence length="193" mass="20991">MDKIKYLIIFLLVAAAGAGGFFWTKNRMVGSNANIKRETTSVPTSAPTSQPVPNYPQTVGNFLVTDKEVCAKDGKPLVYFFGSTSCLHCVWEKPIMEKVAKKFGDTIDFHENIDSSTDSDVFQKYSDINPGYVPFLVLGCKYVRVGAGENLGADDTESQKLEEEALTAILCKLTGSKPDSVCASVKDKTSGVK</sequence>
<dbReference type="Gene3D" id="3.40.30.10">
    <property type="entry name" value="Glutaredoxin"/>
    <property type="match status" value="1"/>
</dbReference>
<comment type="caution">
    <text evidence="2">The sequence shown here is derived from an EMBL/GenBank/DDBJ whole genome shotgun (WGS) entry which is preliminary data.</text>
</comment>
<organism evidence="2 3">
    <name type="scientific">Candidatus Shapirobacteria bacterium CG07_land_8_20_14_0_80_39_18</name>
    <dbReference type="NCBI Taxonomy" id="1974882"/>
    <lineage>
        <taxon>Bacteria</taxon>
        <taxon>Candidatus Shapironibacteriota</taxon>
    </lineage>
</organism>
<keyword evidence="1" id="KW-0812">Transmembrane</keyword>
<dbReference type="SUPFAM" id="SSF52833">
    <property type="entry name" value="Thioredoxin-like"/>
    <property type="match status" value="1"/>
</dbReference>
<dbReference type="CDD" id="cd02947">
    <property type="entry name" value="TRX_family"/>
    <property type="match status" value="1"/>
</dbReference>
<gene>
    <name evidence="2" type="ORF">COT03_02615</name>
</gene>
<evidence type="ECO:0000313" key="3">
    <source>
        <dbReference type="Proteomes" id="UP000229502"/>
    </source>
</evidence>
<feature type="transmembrane region" description="Helical" evidence="1">
    <location>
        <begin position="6"/>
        <end position="24"/>
    </location>
</feature>
<accession>A0A2M6YQX7</accession>
<reference evidence="3" key="1">
    <citation type="submission" date="2017-09" db="EMBL/GenBank/DDBJ databases">
        <title>Depth-based differentiation of microbial function through sediment-hosted aquifers and enrichment of novel symbionts in the deep terrestrial subsurface.</title>
        <authorList>
            <person name="Probst A.J."/>
            <person name="Ladd B."/>
            <person name="Jarett J.K."/>
            <person name="Geller-Mcgrath D.E."/>
            <person name="Sieber C.M.K."/>
            <person name="Emerson J.B."/>
            <person name="Anantharaman K."/>
            <person name="Thomas B.C."/>
            <person name="Malmstrom R."/>
            <person name="Stieglmeier M."/>
            <person name="Klingl A."/>
            <person name="Woyke T."/>
            <person name="Ryan C.M."/>
            <person name="Banfield J.F."/>
        </authorList>
    </citation>
    <scope>NUCLEOTIDE SEQUENCE [LARGE SCALE GENOMIC DNA]</scope>
</reference>
<dbReference type="Proteomes" id="UP000229502">
    <property type="component" value="Unassembled WGS sequence"/>
</dbReference>
<dbReference type="EMBL" id="PEWZ01000126">
    <property type="protein sequence ID" value="PIU33821.1"/>
    <property type="molecule type" value="Genomic_DNA"/>
</dbReference>
<proteinExistence type="predicted"/>
<keyword evidence="1" id="KW-1133">Transmembrane helix</keyword>
<dbReference type="AlphaFoldDB" id="A0A2M6YQX7"/>
<protein>
    <recommendedName>
        <fullName evidence="4">Thioredoxin domain-containing protein</fullName>
    </recommendedName>
</protein>
<name>A0A2M6YQX7_9BACT</name>
<evidence type="ECO:0000256" key="1">
    <source>
        <dbReference type="SAM" id="Phobius"/>
    </source>
</evidence>
<dbReference type="InterPro" id="IPR036249">
    <property type="entry name" value="Thioredoxin-like_sf"/>
</dbReference>
<keyword evidence="1" id="KW-0472">Membrane</keyword>